<reference evidence="2 3" key="1">
    <citation type="submission" date="2012-08" db="EMBL/GenBank/DDBJ databases">
        <title>Oryza genome evolution.</title>
        <authorList>
            <person name="Wing R.A."/>
        </authorList>
    </citation>
    <scope>NUCLEOTIDE SEQUENCE</scope>
</reference>
<organism evidence="2 3">
    <name type="scientific">Leersia perrieri</name>
    <dbReference type="NCBI Taxonomy" id="77586"/>
    <lineage>
        <taxon>Eukaryota</taxon>
        <taxon>Viridiplantae</taxon>
        <taxon>Streptophyta</taxon>
        <taxon>Embryophyta</taxon>
        <taxon>Tracheophyta</taxon>
        <taxon>Spermatophyta</taxon>
        <taxon>Magnoliopsida</taxon>
        <taxon>Liliopsida</taxon>
        <taxon>Poales</taxon>
        <taxon>Poaceae</taxon>
        <taxon>BOP clade</taxon>
        <taxon>Oryzoideae</taxon>
        <taxon>Oryzeae</taxon>
        <taxon>Oryzinae</taxon>
        <taxon>Leersia</taxon>
    </lineage>
</organism>
<evidence type="ECO:0000256" key="1">
    <source>
        <dbReference type="SAM" id="MobiDB-lite"/>
    </source>
</evidence>
<evidence type="ECO:0000313" key="3">
    <source>
        <dbReference type="Proteomes" id="UP000032180"/>
    </source>
</evidence>
<proteinExistence type="predicted"/>
<sequence>MGPRNGPNSGPFNHGLRGTRPLLWPPLYKPNLSSPSHPRNPRPAAADLPCSPPSSDAGGVRTRYWRWPSRRTTRRTTSPTRRTRTASRNPSAIARPPPRGWTQSSSGTRGTRGSTTRRVARLRPRSKVSGYEYFLYR</sequence>
<feature type="compositionally biased region" description="Low complexity" evidence="1">
    <location>
        <begin position="104"/>
        <end position="117"/>
    </location>
</feature>
<reference evidence="2" key="3">
    <citation type="submission" date="2015-04" db="UniProtKB">
        <authorList>
            <consortium name="EnsemblPlants"/>
        </authorList>
    </citation>
    <scope>IDENTIFICATION</scope>
</reference>
<dbReference type="AlphaFoldDB" id="A0A0D9X2T5"/>
<dbReference type="Gramene" id="LPERR07G22770.1">
    <property type="protein sequence ID" value="LPERR07G22770.1"/>
    <property type="gene ID" value="LPERR07G22770"/>
</dbReference>
<keyword evidence="3" id="KW-1185">Reference proteome</keyword>
<name>A0A0D9X2T5_9ORYZ</name>
<reference evidence="3" key="2">
    <citation type="submission" date="2013-12" db="EMBL/GenBank/DDBJ databases">
        <authorList>
            <person name="Yu Y."/>
            <person name="Lee S."/>
            <person name="de Baynast K."/>
            <person name="Wissotski M."/>
            <person name="Liu L."/>
            <person name="Talag J."/>
            <person name="Goicoechea J."/>
            <person name="Angelova A."/>
            <person name="Jetty R."/>
            <person name="Kudrna D."/>
            <person name="Golser W."/>
            <person name="Rivera L."/>
            <person name="Zhang J."/>
            <person name="Wing R."/>
        </authorList>
    </citation>
    <scope>NUCLEOTIDE SEQUENCE</scope>
</reference>
<dbReference type="Proteomes" id="UP000032180">
    <property type="component" value="Chromosome 7"/>
</dbReference>
<feature type="region of interest" description="Disordered" evidence="1">
    <location>
        <begin position="1"/>
        <end position="119"/>
    </location>
</feature>
<feature type="compositionally biased region" description="Polar residues" evidence="1">
    <location>
        <begin position="1"/>
        <end position="11"/>
    </location>
</feature>
<dbReference type="HOGENOM" id="CLU_1868092_0_0_1"/>
<accession>A0A0D9X2T5</accession>
<protein>
    <submittedName>
        <fullName evidence="2">Uncharacterized protein</fullName>
    </submittedName>
</protein>
<evidence type="ECO:0000313" key="2">
    <source>
        <dbReference type="EnsemblPlants" id="LPERR07G22770.1"/>
    </source>
</evidence>
<dbReference type="EnsemblPlants" id="LPERR07G22770.1">
    <property type="protein sequence ID" value="LPERR07G22770.1"/>
    <property type="gene ID" value="LPERR07G22770"/>
</dbReference>